<dbReference type="GO" id="GO:1990961">
    <property type="term" value="P:xenobiotic detoxification by transmembrane export across the plasma membrane"/>
    <property type="evidence" value="ECO:0007669"/>
    <property type="project" value="UniProtKB-ARBA"/>
</dbReference>
<dbReference type="InterPro" id="IPR000390">
    <property type="entry name" value="Small_drug/metabolite_transptr"/>
</dbReference>
<accession>A0A1I3ZPN0</accession>
<name>A0A1I3ZPN0_9PROT</name>
<dbReference type="NCBIfam" id="NF008512">
    <property type="entry name" value="PRK11431.1"/>
    <property type="match status" value="1"/>
</dbReference>
<dbReference type="AlphaFoldDB" id="A0A1I3ZPN0"/>
<evidence type="ECO:0000256" key="5">
    <source>
        <dbReference type="ARBA" id="ARBA00022989"/>
    </source>
</evidence>
<dbReference type="EMBL" id="FOSQ01000002">
    <property type="protein sequence ID" value="SFK46094.1"/>
    <property type="molecule type" value="Genomic_DNA"/>
</dbReference>
<evidence type="ECO:0000256" key="8">
    <source>
        <dbReference type="ARBA" id="ARBA00039168"/>
    </source>
</evidence>
<evidence type="ECO:0000313" key="12">
    <source>
        <dbReference type="Proteomes" id="UP000199473"/>
    </source>
</evidence>
<comment type="subcellular location">
    <subcellularLocation>
        <location evidence="1 9">Cell membrane</location>
        <topology evidence="1 9">Multi-pass membrane protein</topology>
    </subcellularLocation>
</comment>
<protein>
    <recommendedName>
        <fullName evidence="8">Guanidinium exporter</fullName>
    </recommendedName>
</protein>
<dbReference type="PANTHER" id="PTHR30561:SF0">
    <property type="entry name" value="GUANIDINIUM EXPORTER"/>
    <property type="match status" value="1"/>
</dbReference>
<evidence type="ECO:0000256" key="3">
    <source>
        <dbReference type="ARBA" id="ARBA00022475"/>
    </source>
</evidence>
<evidence type="ECO:0000256" key="1">
    <source>
        <dbReference type="ARBA" id="ARBA00004651"/>
    </source>
</evidence>
<keyword evidence="3" id="KW-1003">Cell membrane</keyword>
<keyword evidence="6 10" id="KW-0472">Membrane</keyword>
<keyword evidence="4 9" id="KW-0812">Transmembrane</keyword>
<gene>
    <name evidence="11" type="ORF">SAMN02745775_102648</name>
</gene>
<dbReference type="STRING" id="1123062.SAMN02745775_102648"/>
<evidence type="ECO:0000256" key="9">
    <source>
        <dbReference type="RuleBase" id="RU003942"/>
    </source>
</evidence>
<keyword evidence="5 10" id="KW-1133">Transmembrane helix</keyword>
<dbReference type="Proteomes" id="UP000199473">
    <property type="component" value="Unassembled WGS sequence"/>
</dbReference>
<dbReference type="GO" id="GO:0022857">
    <property type="term" value="F:transmembrane transporter activity"/>
    <property type="evidence" value="ECO:0007669"/>
    <property type="project" value="InterPro"/>
</dbReference>
<organism evidence="11 12">
    <name type="scientific">Falsiroseomonas stagni DSM 19981</name>
    <dbReference type="NCBI Taxonomy" id="1123062"/>
    <lineage>
        <taxon>Bacteria</taxon>
        <taxon>Pseudomonadati</taxon>
        <taxon>Pseudomonadota</taxon>
        <taxon>Alphaproteobacteria</taxon>
        <taxon>Acetobacterales</taxon>
        <taxon>Roseomonadaceae</taxon>
        <taxon>Falsiroseomonas</taxon>
    </lineage>
</organism>
<dbReference type="PANTHER" id="PTHR30561">
    <property type="entry name" value="SMR FAMILY PROTON-DEPENDENT DRUG EFFLUX TRANSPORTER SUGE"/>
    <property type="match status" value="1"/>
</dbReference>
<dbReference type="GO" id="GO:0005886">
    <property type="term" value="C:plasma membrane"/>
    <property type="evidence" value="ECO:0007669"/>
    <property type="project" value="UniProtKB-SubCell"/>
</dbReference>
<feature type="transmembrane region" description="Helical" evidence="10">
    <location>
        <begin position="33"/>
        <end position="50"/>
    </location>
</feature>
<comment type="similarity">
    <text evidence="7">Belongs to the drug/metabolite transporter (DMT) superfamily. Small multidrug resistance (SMR) (TC 2.A.7.1) family. Gdx/SugE subfamily.</text>
</comment>
<evidence type="ECO:0000256" key="6">
    <source>
        <dbReference type="ARBA" id="ARBA00023136"/>
    </source>
</evidence>
<dbReference type="InterPro" id="IPR045324">
    <property type="entry name" value="Small_multidrug_res"/>
</dbReference>
<proteinExistence type="inferred from homology"/>
<evidence type="ECO:0000256" key="10">
    <source>
        <dbReference type="SAM" id="Phobius"/>
    </source>
</evidence>
<feature type="transmembrane region" description="Helical" evidence="10">
    <location>
        <begin position="84"/>
        <end position="103"/>
    </location>
</feature>
<dbReference type="Gene3D" id="1.10.3730.20">
    <property type="match status" value="1"/>
</dbReference>
<keyword evidence="12" id="KW-1185">Reference proteome</keyword>
<keyword evidence="2" id="KW-0813">Transport</keyword>
<evidence type="ECO:0000313" key="11">
    <source>
        <dbReference type="EMBL" id="SFK46094.1"/>
    </source>
</evidence>
<sequence length="104" mass="10452">MAWVWLGLAGLLEVGWAVGLKFTEGFSRLVPTVLTLGAMALSIGLLGMALKTLPVGTAYAIWTGIGAVGTAIFGVLVLGEAATVARISGIALIAAGIITLKLGS</sequence>
<dbReference type="Pfam" id="PF00893">
    <property type="entry name" value="Multi_Drug_Res"/>
    <property type="match status" value="1"/>
</dbReference>
<evidence type="ECO:0000256" key="7">
    <source>
        <dbReference type="ARBA" id="ARBA00038151"/>
    </source>
</evidence>
<evidence type="ECO:0000256" key="2">
    <source>
        <dbReference type="ARBA" id="ARBA00022448"/>
    </source>
</evidence>
<dbReference type="OrthoDB" id="9808638at2"/>
<reference evidence="11 12" key="1">
    <citation type="submission" date="2016-10" db="EMBL/GenBank/DDBJ databases">
        <authorList>
            <person name="de Groot N.N."/>
        </authorList>
    </citation>
    <scope>NUCLEOTIDE SEQUENCE [LARGE SCALE GENOMIC DNA]</scope>
    <source>
        <strain evidence="11 12">DSM 19981</strain>
    </source>
</reference>
<dbReference type="InterPro" id="IPR037185">
    <property type="entry name" value="EmrE-like"/>
</dbReference>
<dbReference type="FunFam" id="1.10.3730.20:FF:000001">
    <property type="entry name" value="Quaternary ammonium compound resistance transporter SugE"/>
    <property type="match status" value="1"/>
</dbReference>
<feature type="transmembrane region" description="Helical" evidence="10">
    <location>
        <begin position="57"/>
        <end position="78"/>
    </location>
</feature>
<dbReference type="SUPFAM" id="SSF103481">
    <property type="entry name" value="Multidrug resistance efflux transporter EmrE"/>
    <property type="match status" value="1"/>
</dbReference>
<dbReference type="RefSeq" id="WP_092958897.1">
    <property type="nucleotide sequence ID" value="NZ_FOSQ01000002.1"/>
</dbReference>
<evidence type="ECO:0000256" key="4">
    <source>
        <dbReference type="ARBA" id="ARBA00022692"/>
    </source>
</evidence>